<evidence type="ECO:0000256" key="3">
    <source>
        <dbReference type="RuleBase" id="RU361235"/>
    </source>
</evidence>
<keyword evidence="3" id="KW-0732">Signal</keyword>
<feature type="signal peptide" evidence="3">
    <location>
        <begin position="1"/>
        <end position="17"/>
    </location>
</feature>
<feature type="chain" id="PRO_5042667780" description="Carboxylic ester hydrolase" evidence="3">
    <location>
        <begin position="18"/>
        <end position="389"/>
    </location>
</feature>
<dbReference type="SUPFAM" id="SSF53474">
    <property type="entry name" value="alpha/beta-Hydrolases"/>
    <property type="match status" value="1"/>
</dbReference>
<protein>
    <recommendedName>
        <fullName evidence="3">Carboxylic ester hydrolase</fullName>
        <ecNumber evidence="3">3.1.1.-</ecNumber>
    </recommendedName>
</protein>
<dbReference type="EMBL" id="JAVRQU010000018">
    <property type="protein sequence ID" value="KAK5693160.1"/>
    <property type="molecule type" value="Genomic_DNA"/>
</dbReference>
<evidence type="ECO:0000259" key="4">
    <source>
        <dbReference type="Pfam" id="PF00135"/>
    </source>
</evidence>
<organism evidence="5 6">
    <name type="scientific">Elasticomyces elasticus</name>
    <dbReference type="NCBI Taxonomy" id="574655"/>
    <lineage>
        <taxon>Eukaryota</taxon>
        <taxon>Fungi</taxon>
        <taxon>Dikarya</taxon>
        <taxon>Ascomycota</taxon>
        <taxon>Pezizomycotina</taxon>
        <taxon>Dothideomycetes</taxon>
        <taxon>Dothideomycetidae</taxon>
        <taxon>Mycosphaerellales</taxon>
        <taxon>Teratosphaeriaceae</taxon>
        <taxon>Elasticomyces</taxon>
    </lineage>
</organism>
<dbReference type="InterPro" id="IPR019819">
    <property type="entry name" value="Carboxylesterase_B_CS"/>
</dbReference>
<dbReference type="GO" id="GO:0016787">
    <property type="term" value="F:hydrolase activity"/>
    <property type="evidence" value="ECO:0007669"/>
    <property type="project" value="UniProtKB-KW"/>
</dbReference>
<dbReference type="AlphaFoldDB" id="A0AAN7VUC4"/>
<dbReference type="EC" id="3.1.1.-" evidence="3"/>
<dbReference type="InterPro" id="IPR029058">
    <property type="entry name" value="AB_hydrolase_fold"/>
</dbReference>
<sequence length="389" mass="41912">MKPTASLIVGFTALAHAAPSGWWHHPRPYQTPPSVSLRNGTYAGVYSPEYDQDFFLGLPFAQPPVGDLRFSNPVPLNSSFETVQQATRYSPACVGYGPSQVGYNVSEDCLYLNVIRPSGHHDQPSRGGLPVAVWIFGGGFVQGSGVDTRYNQSFIVQNSVNMGQPIISVTLDYRLSAWGFLQGEEVLASGDSNFGLRDQRLALHWIKENIASFGGDPEKVTIWGQSAGAGSVGLHITAYNGRNDGLFRGGIMESGNPIYFGNQNRSAFYNSAYQNLTAAAGCDTAADSLACLRMIPFAKLNSIVNTTALSAIWSPQIDGDIIARHSSEQLADGAFVKVPIIEGVNSDEGTSFAPPSVNTTAEFTSDIKGKTSGKHRRMLPLTELQLRAQ</sequence>
<comment type="similarity">
    <text evidence="1 3">Belongs to the type-B carboxylesterase/lipase family.</text>
</comment>
<reference evidence="5" key="1">
    <citation type="submission" date="2023-08" db="EMBL/GenBank/DDBJ databases">
        <title>Black Yeasts Isolated from many extreme environments.</title>
        <authorList>
            <person name="Coleine C."/>
            <person name="Stajich J.E."/>
            <person name="Selbmann L."/>
        </authorList>
    </citation>
    <scope>NUCLEOTIDE SEQUENCE</scope>
    <source>
        <strain evidence="5">CCFEE 5810</strain>
    </source>
</reference>
<dbReference type="Pfam" id="PF00135">
    <property type="entry name" value="COesterase"/>
    <property type="match status" value="1"/>
</dbReference>
<dbReference type="PROSITE" id="PS00122">
    <property type="entry name" value="CARBOXYLESTERASE_B_1"/>
    <property type="match status" value="1"/>
</dbReference>
<dbReference type="Gene3D" id="3.40.50.1820">
    <property type="entry name" value="alpha/beta hydrolase"/>
    <property type="match status" value="1"/>
</dbReference>
<feature type="domain" description="Carboxylesterase type B" evidence="4">
    <location>
        <begin position="33"/>
        <end position="361"/>
    </location>
</feature>
<evidence type="ECO:0000313" key="5">
    <source>
        <dbReference type="EMBL" id="KAK5693160.1"/>
    </source>
</evidence>
<dbReference type="PANTHER" id="PTHR11559">
    <property type="entry name" value="CARBOXYLESTERASE"/>
    <property type="match status" value="1"/>
</dbReference>
<proteinExistence type="inferred from homology"/>
<evidence type="ECO:0000256" key="1">
    <source>
        <dbReference type="ARBA" id="ARBA00005964"/>
    </source>
</evidence>
<gene>
    <name evidence="5" type="ORF">LTR97_010636</name>
</gene>
<dbReference type="InterPro" id="IPR019826">
    <property type="entry name" value="Carboxylesterase_B_AS"/>
</dbReference>
<name>A0AAN7VUC4_9PEZI</name>
<comment type="caution">
    <text evidence="5">The sequence shown here is derived from an EMBL/GenBank/DDBJ whole genome shotgun (WGS) entry which is preliminary data.</text>
</comment>
<evidence type="ECO:0000256" key="2">
    <source>
        <dbReference type="ARBA" id="ARBA00022801"/>
    </source>
</evidence>
<keyword evidence="2 3" id="KW-0378">Hydrolase</keyword>
<accession>A0AAN7VUC4</accession>
<dbReference type="InterPro" id="IPR002018">
    <property type="entry name" value="CarbesteraseB"/>
</dbReference>
<evidence type="ECO:0000313" key="6">
    <source>
        <dbReference type="Proteomes" id="UP001310594"/>
    </source>
</evidence>
<dbReference type="Proteomes" id="UP001310594">
    <property type="component" value="Unassembled WGS sequence"/>
</dbReference>
<dbReference type="InterPro" id="IPR050309">
    <property type="entry name" value="Type-B_Carboxylest/Lipase"/>
</dbReference>
<dbReference type="PROSITE" id="PS00941">
    <property type="entry name" value="CARBOXYLESTERASE_B_2"/>
    <property type="match status" value="1"/>
</dbReference>